<reference evidence="1 2" key="1">
    <citation type="submission" date="2016-01" db="EMBL/GenBank/DDBJ databases">
        <authorList>
            <person name="Oliw E.H."/>
        </authorList>
    </citation>
    <scope>NUCLEOTIDE SEQUENCE [LARGE SCALE GENOMIC DNA]</scope>
    <source>
        <strain evidence="1">LMG 27134</strain>
    </source>
</reference>
<protein>
    <submittedName>
        <fullName evidence="1">Uncharacterized protein</fullName>
    </submittedName>
</protein>
<name>A0A158GWC7_9BURK</name>
<dbReference type="EMBL" id="FCOK02000021">
    <property type="protein sequence ID" value="SAL36484.1"/>
    <property type="molecule type" value="Genomic_DNA"/>
</dbReference>
<dbReference type="Proteomes" id="UP000054683">
    <property type="component" value="Unassembled WGS sequence"/>
</dbReference>
<dbReference type="AlphaFoldDB" id="A0A158GWC7"/>
<evidence type="ECO:0000313" key="1">
    <source>
        <dbReference type="EMBL" id="SAL36484.1"/>
    </source>
</evidence>
<proteinExistence type="predicted"/>
<gene>
    <name evidence="1" type="ORF">AWB69_03494</name>
</gene>
<evidence type="ECO:0000313" key="2">
    <source>
        <dbReference type="Proteomes" id="UP000054683"/>
    </source>
</evidence>
<sequence length="87" mass="9723">MPQIDHRIGERLERVVQVAQTLEAQQQAAELVFPGEDALDGAEAFIENGRVEKRLATALRVSRPRGLGLMLGFMPRLKMALRLARQS</sequence>
<organism evidence="1 2">
    <name type="scientific">Caballeronia udeis</name>
    <dbReference type="NCBI Taxonomy" id="1232866"/>
    <lineage>
        <taxon>Bacteria</taxon>
        <taxon>Pseudomonadati</taxon>
        <taxon>Pseudomonadota</taxon>
        <taxon>Betaproteobacteria</taxon>
        <taxon>Burkholderiales</taxon>
        <taxon>Burkholderiaceae</taxon>
        <taxon>Caballeronia</taxon>
    </lineage>
</organism>
<accession>A0A158GWC7</accession>